<dbReference type="Proteomes" id="UP001237642">
    <property type="component" value="Unassembled WGS sequence"/>
</dbReference>
<evidence type="ECO:0000313" key="1">
    <source>
        <dbReference type="EMBL" id="KAK1373726.1"/>
    </source>
</evidence>
<accession>A0AAD8MHL7</accession>
<gene>
    <name evidence="1" type="ORF">POM88_029919</name>
</gene>
<protein>
    <recommendedName>
        <fullName evidence="3">Reverse transcriptase</fullName>
    </recommendedName>
</protein>
<sequence>MENGSFTWFGAKQKKSRLDRVLANTSWMDLSKWRLRLLNRMHSDHSGLFLSQFAINWGPILFQTFNCWLKESSLNNLLVFFWKENVIRASHVHIILKDLKVVIKNWSQNFNRYSDEKIKLLEDIISAEEQKMSSNASILNLRKDLEHLYEIRSAMLRQKARLKWDLQGDRNNKFFHQSIKMRVHKNSISRILHNGEWLSKPGEIKGTFYNHFSSFFNPQKQRRMLCLGDLVKQKLSHEDMEWLDRSFTLKEVEWALGQMPNEKAPGPDGFNVGCIKNFWPNIKDRVLEFFQNLYAGKPFPK</sequence>
<evidence type="ECO:0000313" key="2">
    <source>
        <dbReference type="Proteomes" id="UP001237642"/>
    </source>
</evidence>
<reference evidence="1" key="2">
    <citation type="submission" date="2023-05" db="EMBL/GenBank/DDBJ databases">
        <authorList>
            <person name="Schelkunov M.I."/>
        </authorList>
    </citation>
    <scope>NUCLEOTIDE SEQUENCE</scope>
    <source>
        <strain evidence="1">Hsosn_3</strain>
        <tissue evidence="1">Leaf</tissue>
    </source>
</reference>
<keyword evidence="2" id="KW-1185">Reference proteome</keyword>
<organism evidence="1 2">
    <name type="scientific">Heracleum sosnowskyi</name>
    <dbReference type="NCBI Taxonomy" id="360622"/>
    <lineage>
        <taxon>Eukaryota</taxon>
        <taxon>Viridiplantae</taxon>
        <taxon>Streptophyta</taxon>
        <taxon>Embryophyta</taxon>
        <taxon>Tracheophyta</taxon>
        <taxon>Spermatophyta</taxon>
        <taxon>Magnoliopsida</taxon>
        <taxon>eudicotyledons</taxon>
        <taxon>Gunneridae</taxon>
        <taxon>Pentapetalae</taxon>
        <taxon>asterids</taxon>
        <taxon>campanulids</taxon>
        <taxon>Apiales</taxon>
        <taxon>Apiaceae</taxon>
        <taxon>Apioideae</taxon>
        <taxon>apioid superclade</taxon>
        <taxon>Tordylieae</taxon>
        <taxon>Tordyliinae</taxon>
        <taxon>Heracleum</taxon>
    </lineage>
</organism>
<dbReference type="EMBL" id="JAUIZM010000007">
    <property type="protein sequence ID" value="KAK1373726.1"/>
    <property type="molecule type" value="Genomic_DNA"/>
</dbReference>
<comment type="caution">
    <text evidence="1">The sequence shown here is derived from an EMBL/GenBank/DDBJ whole genome shotgun (WGS) entry which is preliminary data.</text>
</comment>
<dbReference type="AlphaFoldDB" id="A0AAD8MHL7"/>
<proteinExistence type="predicted"/>
<evidence type="ECO:0008006" key="3">
    <source>
        <dbReference type="Google" id="ProtNLM"/>
    </source>
</evidence>
<reference evidence="1" key="1">
    <citation type="submission" date="2023-02" db="EMBL/GenBank/DDBJ databases">
        <title>Genome of toxic invasive species Heracleum sosnowskyi carries increased number of genes despite the absence of recent whole-genome duplications.</title>
        <authorList>
            <person name="Schelkunov M."/>
            <person name="Shtratnikova V."/>
            <person name="Makarenko M."/>
            <person name="Klepikova A."/>
            <person name="Omelchenko D."/>
            <person name="Novikova G."/>
            <person name="Obukhova E."/>
            <person name="Bogdanov V."/>
            <person name="Penin A."/>
            <person name="Logacheva M."/>
        </authorList>
    </citation>
    <scope>NUCLEOTIDE SEQUENCE</scope>
    <source>
        <strain evidence="1">Hsosn_3</strain>
        <tissue evidence="1">Leaf</tissue>
    </source>
</reference>
<name>A0AAD8MHL7_9APIA</name>